<proteinExistence type="predicted"/>
<name>A0A2G6KKR7_9BACT</name>
<organism evidence="3 4">
    <name type="scientific">candidate division KSB3 bacterium</name>
    <dbReference type="NCBI Taxonomy" id="2044937"/>
    <lineage>
        <taxon>Bacteria</taxon>
        <taxon>candidate division KSB3</taxon>
    </lineage>
</organism>
<feature type="transmembrane region" description="Helical" evidence="1">
    <location>
        <begin position="96"/>
        <end position="116"/>
    </location>
</feature>
<dbReference type="EMBL" id="PDSK01000021">
    <property type="protein sequence ID" value="PIE36254.1"/>
    <property type="molecule type" value="Genomic_DNA"/>
</dbReference>
<evidence type="ECO:0000259" key="2">
    <source>
        <dbReference type="Pfam" id="PF04892"/>
    </source>
</evidence>
<evidence type="ECO:0000256" key="1">
    <source>
        <dbReference type="SAM" id="Phobius"/>
    </source>
</evidence>
<dbReference type="Pfam" id="PF04892">
    <property type="entry name" value="VanZ"/>
    <property type="match status" value="1"/>
</dbReference>
<reference evidence="3 4" key="1">
    <citation type="submission" date="2017-10" db="EMBL/GenBank/DDBJ databases">
        <title>Novel microbial diversity and functional potential in the marine mammal oral microbiome.</title>
        <authorList>
            <person name="Dudek N.K."/>
            <person name="Sun C.L."/>
            <person name="Burstein D."/>
            <person name="Kantor R.S."/>
            <person name="Aliaga Goltsman D.S."/>
            <person name="Bik E.M."/>
            <person name="Thomas B.C."/>
            <person name="Banfield J.F."/>
            <person name="Relman D.A."/>
        </authorList>
    </citation>
    <scope>NUCLEOTIDE SEQUENCE [LARGE SCALE GENOMIC DNA]</scope>
    <source>
        <strain evidence="3">DOLJORAL78_47_16</strain>
    </source>
</reference>
<dbReference type="AlphaFoldDB" id="A0A2G6KKR7"/>
<evidence type="ECO:0000313" key="3">
    <source>
        <dbReference type="EMBL" id="PIE36254.1"/>
    </source>
</evidence>
<feature type="domain" description="VanZ-like" evidence="2">
    <location>
        <begin position="39"/>
        <end position="149"/>
    </location>
</feature>
<evidence type="ECO:0000313" key="4">
    <source>
        <dbReference type="Proteomes" id="UP000230821"/>
    </source>
</evidence>
<sequence>MRTKTKKYLFYGCSIPCYFTILLVVTMAVHGRALQDWVIWLVPPGFLREILLYPLRHHHPVVFEKFLIVFDIITNIFLFIPLGMMIFLVFHHRFRYSIKYVVLIAFFTGTILSLGIENVQKAIPNRVPSASDVWANMAGTVLGCFLLWFRQRYKYLSSAQKTENGKMT</sequence>
<dbReference type="PANTHER" id="PTHR28008">
    <property type="entry name" value="DOMAIN PROTEIN, PUTATIVE (AFU_ORTHOLOGUE AFUA_3G10980)-RELATED"/>
    <property type="match status" value="1"/>
</dbReference>
<keyword evidence="1" id="KW-0812">Transmembrane</keyword>
<dbReference type="PANTHER" id="PTHR28008:SF1">
    <property type="entry name" value="DOMAIN PROTEIN, PUTATIVE (AFU_ORTHOLOGUE AFUA_3G10980)-RELATED"/>
    <property type="match status" value="1"/>
</dbReference>
<keyword evidence="1" id="KW-1133">Transmembrane helix</keyword>
<comment type="caution">
    <text evidence="3">The sequence shown here is derived from an EMBL/GenBank/DDBJ whole genome shotgun (WGS) entry which is preliminary data.</text>
</comment>
<keyword evidence="1" id="KW-0472">Membrane</keyword>
<protein>
    <recommendedName>
        <fullName evidence="2">VanZ-like domain-containing protein</fullName>
    </recommendedName>
</protein>
<dbReference type="Proteomes" id="UP000230821">
    <property type="component" value="Unassembled WGS sequence"/>
</dbReference>
<accession>A0A2G6KKR7</accession>
<dbReference type="InterPro" id="IPR006976">
    <property type="entry name" value="VanZ-like"/>
</dbReference>
<feature type="transmembrane region" description="Helical" evidence="1">
    <location>
        <begin position="9"/>
        <end position="31"/>
    </location>
</feature>
<gene>
    <name evidence="3" type="ORF">CSA56_00780</name>
</gene>
<feature type="transmembrane region" description="Helical" evidence="1">
    <location>
        <begin position="67"/>
        <end position="90"/>
    </location>
</feature>